<keyword evidence="1" id="KW-0472">Membrane</keyword>
<sequence length="72" mass="7834">MTQQSNPWWKEPWPWLLMSGPFVAMVACGVTIWLAMTHPDPPIEEGVARHGLVVEKAGSAARQAAPVAAQAR</sequence>
<keyword evidence="1" id="KW-0812">Transmembrane</keyword>
<evidence type="ECO:0000313" key="5">
    <source>
        <dbReference type="Proteomes" id="UP000397656"/>
    </source>
</evidence>
<keyword evidence="4" id="KW-1185">Reference proteome</keyword>
<dbReference type="Proteomes" id="UP000031843">
    <property type="component" value="Chromosome main"/>
</dbReference>
<organism evidence="2 4">
    <name type="scientific">Cupriavidus basilensis</name>
    <dbReference type="NCBI Taxonomy" id="68895"/>
    <lineage>
        <taxon>Bacteria</taxon>
        <taxon>Pseudomonadati</taxon>
        <taxon>Pseudomonadota</taxon>
        <taxon>Betaproteobacteria</taxon>
        <taxon>Burkholderiales</taxon>
        <taxon>Burkholderiaceae</taxon>
        <taxon>Cupriavidus</taxon>
    </lineage>
</organism>
<dbReference type="EMBL" id="CP010536">
    <property type="protein sequence ID" value="AJG19996.1"/>
    <property type="molecule type" value="Genomic_DNA"/>
</dbReference>
<evidence type="ECO:0008006" key="6">
    <source>
        <dbReference type="Google" id="ProtNLM"/>
    </source>
</evidence>
<protein>
    <recommendedName>
        <fullName evidence="6">FixH family protein</fullName>
    </recommendedName>
</protein>
<name>A0A0C4YH13_9BURK</name>
<dbReference type="GeneID" id="98401561"/>
<dbReference type="EMBL" id="CP062803">
    <property type="protein sequence ID" value="QOT74913.1"/>
    <property type="molecule type" value="Genomic_DNA"/>
</dbReference>
<dbReference type="RefSeq" id="WP_043347331.1">
    <property type="nucleotide sequence ID" value="NZ_CP010536.1"/>
</dbReference>
<accession>A0A0C4YH13</accession>
<evidence type="ECO:0000313" key="2">
    <source>
        <dbReference type="EMBL" id="AJG19996.1"/>
    </source>
</evidence>
<reference evidence="3 5" key="2">
    <citation type="submission" date="2020-10" db="EMBL/GenBank/DDBJ databases">
        <title>Complete genome sequence of Cupriavidus basilensis CCUG 49340T.</title>
        <authorList>
            <person name="Salva-Serra F."/>
            <person name="Donoso R.A."/>
            <person name="Cho K.H."/>
            <person name="Yoo J.A."/>
            <person name="Lee K."/>
            <person name="Yoon S.-H."/>
            <person name="Perez-Pantoja D."/>
            <person name="Moore E.R.B."/>
        </authorList>
    </citation>
    <scope>NUCLEOTIDE SEQUENCE [LARGE SCALE GENOMIC DNA]</scope>
    <source>
        <strain evidence="5">CCUG 49340</strain>
        <strain evidence="3">DSM 11853</strain>
    </source>
</reference>
<gene>
    <name evidence="3" type="ORF">F7R26_011655</name>
    <name evidence="2" type="ORF">RR42_m2610</name>
</gene>
<dbReference type="KEGG" id="cbw:RR42_m2610"/>
<proteinExistence type="predicted"/>
<dbReference type="AlphaFoldDB" id="A0A0C4YH13"/>
<evidence type="ECO:0000313" key="3">
    <source>
        <dbReference type="EMBL" id="QOT74913.1"/>
    </source>
</evidence>
<dbReference type="OrthoDB" id="5295180at2"/>
<keyword evidence="1" id="KW-1133">Transmembrane helix</keyword>
<evidence type="ECO:0000313" key="4">
    <source>
        <dbReference type="Proteomes" id="UP000031843"/>
    </source>
</evidence>
<dbReference type="Proteomes" id="UP000397656">
    <property type="component" value="Chromosome 1"/>
</dbReference>
<reference evidence="2 4" key="1">
    <citation type="journal article" date="2015" name="Genome Announc.">
        <title>Complete Genome Sequence of Cupriavidus basilensis 4G11, Isolated from the Oak Ridge Field Research Center Site.</title>
        <authorList>
            <person name="Ray J."/>
            <person name="Waters R.J."/>
            <person name="Skerker J.M."/>
            <person name="Kuehl J.V."/>
            <person name="Price M.N."/>
            <person name="Huang J."/>
            <person name="Chakraborty R."/>
            <person name="Arkin A.P."/>
            <person name="Deutschbauer A."/>
        </authorList>
    </citation>
    <scope>NUCLEOTIDE SEQUENCE [LARGE SCALE GENOMIC DNA]</scope>
    <source>
        <strain evidence="2">4G11</strain>
    </source>
</reference>
<dbReference type="STRING" id="68895.RR42_m2610"/>
<evidence type="ECO:0000256" key="1">
    <source>
        <dbReference type="SAM" id="Phobius"/>
    </source>
</evidence>
<feature type="transmembrane region" description="Helical" evidence="1">
    <location>
        <begin position="15"/>
        <end position="35"/>
    </location>
</feature>